<evidence type="ECO:0000313" key="3">
    <source>
        <dbReference type="Proteomes" id="UP001152320"/>
    </source>
</evidence>
<organism evidence="2 3">
    <name type="scientific">Holothuria leucospilota</name>
    <name type="common">Black long sea cucumber</name>
    <name type="synonym">Mertensiothuria leucospilota</name>
    <dbReference type="NCBI Taxonomy" id="206669"/>
    <lineage>
        <taxon>Eukaryota</taxon>
        <taxon>Metazoa</taxon>
        <taxon>Echinodermata</taxon>
        <taxon>Eleutherozoa</taxon>
        <taxon>Echinozoa</taxon>
        <taxon>Holothuroidea</taxon>
        <taxon>Aspidochirotacea</taxon>
        <taxon>Aspidochirotida</taxon>
        <taxon>Holothuriidae</taxon>
        <taxon>Holothuria</taxon>
    </lineage>
</organism>
<dbReference type="Proteomes" id="UP001152320">
    <property type="component" value="Unassembled WGS sequence"/>
</dbReference>
<evidence type="ECO:0000256" key="1">
    <source>
        <dbReference type="SAM" id="MobiDB-lite"/>
    </source>
</evidence>
<reference evidence="2" key="1">
    <citation type="submission" date="2021-10" db="EMBL/GenBank/DDBJ databases">
        <title>Tropical sea cucumber genome reveals ecological adaptation and Cuvierian tubules defense mechanism.</title>
        <authorList>
            <person name="Chen T."/>
        </authorList>
    </citation>
    <scope>NUCLEOTIDE SEQUENCE</scope>
    <source>
        <strain evidence="2">Nanhai2018</strain>
        <tissue evidence="2">Muscle</tissue>
    </source>
</reference>
<feature type="compositionally biased region" description="Polar residues" evidence="1">
    <location>
        <begin position="24"/>
        <end position="53"/>
    </location>
</feature>
<proteinExistence type="predicted"/>
<feature type="compositionally biased region" description="Low complexity" evidence="1">
    <location>
        <begin position="12"/>
        <end position="23"/>
    </location>
</feature>
<accession>A0A9Q0YAB0</accession>
<dbReference type="AlphaFoldDB" id="A0A9Q0YAB0"/>
<keyword evidence="3" id="KW-1185">Reference proteome</keyword>
<evidence type="ECO:0000313" key="2">
    <source>
        <dbReference type="EMBL" id="KAJ8017771.1"/>
    </source>
</evidence>
<dbReference type="EMBL" id="JAIZAY010001023">
    <property type="protein sequence ID" value="KAJ8017771.1"/>
    <property type="molecule type" value="Genomic_DNA"/>
</dbReference>
<gene>
    <name evidence="2" type="ORF">HOLleu_44593</name>
</gene>
<name>A0A9Q0YAB0_HOLLE</name>
<feature type="compositionally biased region" description="Polar residues" evidence="1">
    <location>
        <begin position="1"/>
        <end position="11"/>
    </location>
</feature>
<sequence>MGSVCSSSKSGTVTTPATNPPATQHESINGTSNVKVTGTTNKHTEINSNTNDVGHTPKDSNRIEDETETVKGLCS</sequence>
<feature type="compositionally biased region" description="Basic and acidic residues" evidence="1">
    <location>
        <begin position="55"/>
        <end position="64"/>
    </location>
</feature>
<comment type="caution">
    <text evidence="2">The sequence shown here is derived from an EMBL/GenBank/DDBJ whole genome shotgun (WGS) entry which is preliminary data.</text>
</comment>
<feature type="region of interest" description="Disordered" evidence="1">
    <location>
        <begin position="1"/>
        <end position="75"/>
    </location>
</feature>
<protein>
    <submittedName>
        <fullName evidence="2">Uncharacterized protein</fullName>
    </submittedName>
</protein>